<dbReference type="GO" id="GO:0003677">
    <property type="term" value="F:DNA binding"/>
    <property type="evidence" value="ECO:0007669"/>
    <property type="project" value="UniProtKB-KW"/>
</dbReference>
<dbReference type="Proteomes" id="UP001295469">
    <property type="component" value="Chromosome C05"/>
</dbReference>
<gene>
    <name evidence="7" type="ORF">DARMORV10_C05P33350.1</name>
</gene>
<evidence type="ECO:0000313" key="7">
    <source>
        <dbReference type="EMBL" id="CAF1929443.1"/>
    </source>
</evidence>
<evidence type="ECO:0000256" key="2">
    <source>
        <dbReference type="ARBA" id="ARBA00022723"/>
    </source>
</evidence>
<keyword evidence="2" id="KW-0479">Metal-binding</keyword>
<dbReference type="InterPro" id="IPR013955">
    <property type="entry name" value="Rep_factor-A_C"/>
</dbReference>
<protein>
    <submittedName>
        <fullName evidence="7">(rape) hypothetical protein</fullName>
    </submittedName>
</protein>
<reference evidence="7" key="1">
    <citation type="submission" date="2021-01" db="EMBL/GenBank/DDBJ databases">
        <authorList>
            <consortium name="Genoscope - CEA"/>
            <person name="William W."/>
        </authorList>
    </citation>
    <scope>NUCLEOTIDE SEQUENCE</scope>
</reference>
<proteinExistence type="inferred from homology"/>
<keyword evidence="3" id="KW-0863">Zinc-finger</keyword>
<dbReference type="GO" id="GO:0008270">
    <property type="term" value="F:zinc ion binding"/>
    <property type="evidence" value="ECO:0007669"/>
    <property type="project" value="UniProtKB-KW"/>
</dbReference>
<evidence type="ECO:0000256" key="3">
    <source>
        <dbReference type="ARBA" id="ARBA00022771"/>
    </source>
</evidence>
<keyword evidence="5" id="KW-0238">DNA-binding</keyword>
<dbReference type="Gene3D" id="2.40.50.140">
    <property type="entry name" value="Nucleic acid-binding proteins"/>
    <property type="match status" value="1"/>
</dbReference>
<dbReference type="Pfam" id="PF08646">
    <property type="entry name" value="Rep_fac-A_C"/>
    <property type="match status" value="1"/>
</dbReference>
<dbReference type="InterPro" id="IPR047192">
    <property type="entry name" value="Euk_RPA1_DBD_C"/>
</dbReference>
<evidence type="ECO:0000256" key="1">
    <source>
        <dbReference type="ARBA" id="ARBA00005690"/>
    </source>
</evidence>
<dbReference type="EMBL" id="HG994369">
    <property type="protein sequence ID" value="CAF1929443.1"/>
    <property type="molecule type" value="Genomic_DNA"/>
</dbReference>
<dbReference type="InterPro" id="IPR012340">
    <property type="entry name" value="NA-bd_OB-fold"/>
</dbReference>
<dbReference type="SUPFAM" id="SSF50249">
    <property type="entry name" value="Nucleic acid-binding proteins"/>
    <property type="match status" value="1"/>
</dbReference>
<organism evidence="7">
    <name type="scientific">Brassica napus</name>
    <name type="common">Rape</name>
    <dbReference type="NCBI Taxonomy" id="3708"/>
    <lineage>
        <taxon>Eukaryota</taxon>
        <taxon>Viridiplantae</taxon>
        <taxon>Streptophyta</taxon>
        <taxon>Embryophyta</taxon>
        <taxon>Tracheophyta</taxon>
        <taxon>Spermatophyta</taxon>
        <taxon>Magnoliopsida</taxon>
        <taxon>eudicotyledons</taxon>
        <taxon>Gunneridae</taxon>
        <taxon>Pentapetalae</taxon>
        <taxon>rosids</taxon>
        <taxon>malvids</taxon>
        <taxon>Brassicales</taxon>
        <taxon>Brassicaceae</taxon>
        <taxon>Brassiceae</taxon>
        <taxon>Brassica</taxon>
    </lineage>
</organism>
<name>A0A816L2W7_BRANA</name>
<dbReference type="PANTHER" id="PTHR47165">
    <property type="entry name" value="OS03G0429900 PROTEIN"/>
    <property type="match status" value="1"/>
</dbReference>
<sequence length="270" mass="31066">MIFDQSKFIHKYIYIYIYIYTTMFNKKIIVLRLPKNDIVLSRDDGLSGSTVSWYVELFTKNPRKTLREILRNNEIGKYVITATVNSVETNPRWYYIVCVVCEKTVHPIEENPGDEEGPVTFDCLQCNRNVTEVLVKFKLVLLVTDDSTEEAKFLIFDNIAYPFLNKTADEFAEEVAEDDDSVLPRTLNDLIGKTLLFKITSKNLKSRKSTFIVDIVTDDEVIIEQFLTQNLSKDATISYADDASQCSIMKNGNNKRLGVMDDGVVNKRRH</sequence>
<evidence type="ECO:0000259" key="6">
    <source>
        <dbReference type="Pfam" id="PF08646"/>
    </source>
</evidence>
<keyword evidence="4" id="KW-0862">Zinc</keyword>
<accession>A0A816L2W7</accession>
<dbReference type="CDD" id="cd04476">
    <property type="entry name" value="RPA1_DBD_C"/>
    <property type="match status" value="1"/>
</dbReference>
<evidence type="ECO:0000256" key="4">
    <source>
        <dbReference type="ARBA" id="ARBA00022833"/>
    </source>
</evidence>
<dbReference type="AlphaFoldDB" id="A0A816L2W7"/>
<feature type="domain" description="Replication factor A C-terminal" evidence="6">
    <location>
        <begin position="80"/>
        <end position="203"/>
    </location>
</feature>
<dbReference type="PANTHER" id="PTHR47165:SF4">
    <property type="entry name" value="OS03G0429900 PROTEIN"/>
    <property type="match status" value="1"/>
</dbReference>
<comment type="similarity">
    <text evidence="1">Belongs to the replication factor A protein 1 family.</text>
</comment>
<evidence type="ECO:0000256" key="5">
    <source>
        <dbReference type="ARBA" id="ARBA00023125"/>
    </source>
</evidence>